<reference evidence="3 4" key="1">
    <citation type="submission" date="2020-12" db="EMBL/GenBank/DDBJ databases">
        <title>Identification and biosynthesis of polyene macrolides produced by Streptomyces alfalfae Men-myco-93-63.</title>
        <authorList>
            <person name="Liu D."/>
            <person name="Li Y."/>
            <person name="Liu L."/>
            <person name="Han X."/>
            <person name="Shen F."/>
        </authorList>
    </citation>
    <scope>NUCLEOTIDE SEQUENCE [LARGE SCALE GENOMIC DNA]</scope>
    <source>
        <strain evidence="3 4">Men-myco-93-63</strain>
    </source>
</reference>
<dbReference type="PANTHER" id="PTHR36302:SF1">
    <property type="entry name" value="COPPER CHAPERONE PCU(A)C"/>
    <property type="match status" value="1"/>
</dbReference>
<dbReference type="Pfam" id="PF04314">
    <property type="entry name" value="PCuAC"/>
    <property type="match status" value="1"/>
</dbReference>
<name>A0A7T4PHB8_9ACTN</name>
<protein>
    <submittedName>
        <fullName evidence="3">Copper chaperone PCu(A)C</fullName>
    </submittedName>
</protein>
<evidence type="ECO:0000256" key="1">
    <source>
        <dbReference type="SAM" id="MobiDB-lite"/>
    </source>
</evidence>
<dbReference type="EMBL" id="CP065959">
    <property type="protein sequence ID" value="QQC90280.1"/>
    <property type="molecule type" value="Genomic_DNA"/>
</dbReference>
<gene>
    <name evidence="3" type="ORF">I8755_19090</name>
</gene>
<dbReference type="InterPro" id="IPR007410">
    <property type="entry name" value="LpqE-like"/>
</dbReference>
<dbReference type="RefSeq" id="WP_198503159.1">
    <property type="nucleotide sequence ID" value="NZ_CP065959.1"/>
</dbReference>
<keyword evidence="2" id="KW-0732">Signal</keyword>
<dbReference type="AlphaFoldDB" id="A0A7T4PHB8"/>
<proteinExistence type="predicted"/>
<dbReference type="Gene3D" id="2.60.40.1890">
    <property type="entry name" value="PCu(A)C copper chaperone"/>
    <property type="match status" value="1"/>
</dbReference>
<organism evidence="3 4">
    <name type="scientific">Streptomyces alfalfae</name>
    <dbReference type="NCBI Taxonomy" id="1642299"/>
    <lineage>
        <taxon>Bacteria</taxon>
        <taxon>Bacillati</taxon>
        <taxon>Actinomycetota</taxon>
        <taxon>Actinomycetes</taxon>
        <taxon>Kitasatosporales</taxon>
        <taxon>Streptomycetaceae</taxon>
        <taxon>Streptomyces</taxon>
    </lineage>
</organism>
<dbReference type="Proteomes" id="UP000596130">
    <property type="component" value="Chromosome"/>
</dbReference>
<feature type="chain" id="PRO_5038533399" evidence="2">
    <location>
        <begin position="27"/>
        <end position="203"/>
    </location>
</feature>
<dbReference type="PANTHER" id="PTHR36302">
    <property type="entry name" value="BLR7088 PROTEIN"/>
    <property type="match status" value="1"/>
</dbReference>
<feature type="compositionally biased region" description="Polar residues" evidence="1">
    <location>
        <begin position="175"/>
        <end position="197"/>
    </location>
</feature>
<evidence type="ECO:0000313" key="4">
    <source>
        <dbReference type="Proteomes" id="UP000596130"/>
    </source>
</evidence>
<evidence type="ECO:0000313" key="3">
    <source>
        <dbReference type="EMBL" id="QQC90280.1"/>
    </source>
</evidence>
<dbReference type="PROSITE" id="PS51257">
    <property type="entry name" value="PROKAR_LIPOPROTEIN"/>
    <property type="match status" value="1"/>
</dbReference>
<dbReference type="InterPro" id="IPR058248">
    <property type="entry name" value="Lxx211020-like"/>
</dbReference>
<evidence type="ECO:0000256" key="2">
    <source>
        <dbReference type="SAM" id="SignalP"/>
    </source>
</evidence>
<feature type="signal peptide" evidence="2">
    <location>
        <begin position="1"/>
        <end position="26"/>
    </location>
</feature>
<accession>A0A7T4PHB8</accession>
<feature type="region of interest" description="Disordered" evidence="1">
    <location>
        <begin position="157"/>
        <end position="203"/>
    </location>
</feature>
<sequence length="203" mass="20670">MSHRTTGRGRALAGGAVALAATLALAGCEGSGPGADEAAKKPDLKVTGAYIPEPTMDDMAAGFLTVTNKGGAADTLTSATSDVAGSVTLHSTKGGAMKEEKSFGVPAGGELRFVSGGNHLMLEKLKRKPKRGEKVAMTLHFRTSDPITIEVPVKEATYSPGEDGGADASHETHMSHASHTSGASITPGTPGTSNTPHMSHKSH</sequence>
<dbReference type="InterPro" id="IPR036182">
    <property type="entry name" value="PCuAC_sf"/>
</dbReference>
<dbReference type="SUPFAM" id="SSF110087">
    <property type="entry name" value="DR1885-like metal-binding protein"/>
    <property type="match status" value="1"/>
</dbReference>